<name>A0A540MT55_MALBA</name>
<evidence type="ECO:0000313" key="2">
    <source>
        <dbReference type="Proteomes" id="UP000315295"/>
    </source>
</evidence>
<reference evidence="1 2" key="1">
    <citation type="journal article" date="2019" name="G3 (Bethesda)">
        <title>Sequencing of a Wild Apple (Malus baccata) Genome Unravels the Differences Between Cultivated and Wild Apple Species Regarding Disease Resistance and Cold Tolerance.</title>
        <authorList>
            <person name="Chen X."/>
        </authorList>
    </citation>
    <scope>NUCLEOTIDE SEQUENCE [LARGE SCALE GENOMIC DNA]</scope>
    <source>
        <strain evidence="2">cv. Shandingzi</strain>
        <tissue evidence="1">Leaves</tissue>
    </source>
</reference>
<accession>A0A540MT55</accession>
<evidence type="ECO:0000313" key="1">
    <source>
        <dbReference type="EMBL" id="TQE01962.1"/>
    </source>
</evidence>
<gene>
    <name evidence="1" type="ORF">C1H46_012396</name>
</gene>
<keyword evidence="2" id="KW-1185">Reference proteome</keyword>
<dbReference type="Proteomes" id="UP000315295">
    <property type="component" value="Unassembled WGS sequence"/>
</dbReference>
<protein>
    <submittedName>
        <fullName evidence="1">Uncharacterized protein</fullName>
    </submittedName>
</protein>
<organism evidence="1 2">
    <name type="scientific">Malus baccata</name>
    <name type="common">Siberian crab apple</name>
    <name type="synonym">Pyrus baccata</name>
    <dbReference type="NCBI Taxonomy" id="106549"/>
    <lineage>
        <taxon>Eukaryota</taxon>
        <taxon>Viridiplantae</taxon>
        <taxon>Streptophyta</taxon>
        <taxon>Embryophyta</taxon>
        <taxon>Tracheophyta</taxon>
        <taxon>Spermatophyta</taxon>
        <taxon>Magnoliopsida</taxon>
        <taxon>eudicotyledons</taxon>
        <taxon>Gunneridae</taxon>
        <taxon>Pentapetalae</taxon>
        <taxon>rosids</taxon>
        <taxon>fabids</taxon>
        <taxon>Rosales</taxon>
        <taxon>Rosaceae</taxon>
        <taxon>Amygdaloideae</taxon>
        <taxon>Maleae</taxon>
        <taxon>Malus</taxon>
    </lineage>
</organism>
<proteinExistence type="predicted"/>
<dbReference type="AlphaFoldDB" id="A0A540MT55"/>
<dbReference type="STRING" id="106549.A0A540MT55"/>
<sequence length="95" mass="11035">MVLGKITVAGKESYGAGKESYGAGKQQHTFTGRNLYKLRTYRQRWSEEAERSKVLAEKQRRGEAARRVRAMKKSRKLTENREDTAQMICTYYILN</sequence>
<dbReference type="PANTHER" id="PTHR35323">
    <property type="entry name" value="SAP DOMAIN-CONTAINING PROTEIN"/>
    <property type="match status" value="1"/>
</dbReference>
<comment type="caution">
    <text evidence="1">The sequence shown here is derived from an EMBL/GenBank/DDBJ whole genome shotgun (WGS) entry which is preliminary data.</text>
</comment>
<dbReference type="EMBL" id="VIEB01000185">
    <property type="protein sequence ID" value="TQE01962.1"/>
    <property type="molecule type" value="Genomic_DNA"/>
</dbReference>
<dbReference type="PANTHER" id="PTHR35323:SF2">
    <property type="entry name" value="SAP DOMAIN-CONTAINING PROTEIN"/>
    <property type="match status" value="1"/>
</dbReference>